<feature type="transmembrane region" description="Helical" evidence="1">
    <location>
        <begin position="281"/>
        <end position="306"/>
    </location>
</feature>
<keyword evidence="3" id="KW-1185">Reference proteome</keyword>
<dbReference type="SUPFAM" id="SSF50965">
    <property type="entry name" value="Galactose oxidase, central domain"/>
    <property type="match status" value="1"/>
</dbReference>
<protein>
    <recommendedName>
        <fullName evidence="4">SH3 domain-containing protein</fullName>
    </recommendedName>
</protein>
<accession>A0A4P9W8K6</accession>
<gene>
    <name evidence="2" type="ORF">BDK51DRAFT_25976</name>
</gene>
<evidence type="ECO:0008006" key="4">
    <source>
        <dbReference type="Google" id="ProtNLM"/>
    </source>
</evidence>
<sequence>IWRYETLTAIWSQLVPRTPPTYNIAKPNQPLVTACVGSTIYGTLPDGTFASYDLNANVWTPLAQPTTTLRGSATYALVNSTIRAVGARSVFQYLASGSCAYPPITSAGGVVVAGVGYVYGGFAGGLQGMLKTLGLDGWSVVADGKAAGSPSLRECMYLAEWNGKIILWGGTNQVDLTDNTLSNSGIWFFAAGSWREQPLQGATGAAAPTLYSALTCSMVASVLYIWSSGSQNTGLLHRLDLQALTWISGPNRDPPPGILTPSVTPTATPSVAANSSSTPSAAVIAGSAAGAALLVALAVIITLLFLRHRRCSVVPGGELPTGTRKLPPETIIFFAPQFRGTARGPARQDSIQEDTPRSKVYRGLCGFQTRARDEVAVKLGDEIVIRSKLADGWAIIDNLTMGTSGLAPLSAIDVGKDFQEGL</sequence>
<dbReference type="EMBL" id="KZ997442">
    <property type="protein sequence ID" value="RKO87408.1"/>
    <property type="molecule type" value="Genomic_DNA"/>
</dbReference>
<dbReference type="InterPro" id="IPR015915">
    <property type="entry name" value="Kelch-typ_b-propeller"/>
</dbReference>
<feature type="non-terminal residue" evidence="2">
    <location>
        <position position="1"/>
    </location>
</feature>
<name>A0A4P9W8K6_9FUNG</name>
<dbReference type="Proteomes" id="UP000269721">
    <property type="component" value="Unassembled WGS sequence"/>
</dbReference>
<keyword evidence="1" id="KW-0472">Membrane</keyword>
<dbReference type="InterPro" id="IPR011043">
    <property type="entry name" value="Gal_Oxase/kelch_b-propeller"/>
</dbReference>
<keyword evidence="1" id="KW-1133">Transmembrane helix</keyword>
<evidence type="ECO:0000313" key="3">
    <source>
        <dbReference type="Proteomes" id="UP000269721"/>
    </source>
</evidence>
<reference evidence="3" key="1">
    <citation type="journal article" date="2018" name="Nat. Microbiol.">
        <title>Leveraging single-cell genomics to expand the fungal tree of life.</title>
        <authorList>
            <person name="Ahrendt S.R."/>
            <person name="Quandt C.A."/>
            <person name="Ciobanu D."/>
            <person name="Clum A."/>
            <person name="Salamov A."/>
            <person name="Andreopoulos B."/>
            <person name="Cheng J.F."/>
            <person name="Woyke T."/>
            <person name="Pelin A."/>
            <person name="Henrissat B."/>
            <person name="Reynolds N.K."/>
            <person name="Benny G.L."/>
            <person name="Smith M.E."/>
            <person name="James T.Y."/>
            <person name="Grigoriev I.V."/>
        </authorList>
    </citation>
    <scope>NUCLEOTIDE SEQUENCE [LARGE SCALE GENOMIC DNA]</scope>
</reference>
<dbReference type="OrthoDB" id="5595608at2759"/>
<proteinExistence type="predicted"/>
<dbReference type="InterPro" id="IPR036028">
    <property type="entry name" value="SH3-like_dom_sf"/>
</dbReference>
<dbReference type="AlphaFoldDB" id="A0A4P9W8K6"/>
<dbReference type="Gene3D" id="2.120.10.80">
    <property type="entry name" value="Kelch-type beta propeller"/>
    <property type="match status" value="1"/>
</dbReference>
<evidence type="ECO:0000256" key="1">
    <source>
        <dbReference type="SAM" id="Phobius"/>
    </source>
</evidence>
<evidence type="ECO:0000313" key="2">
    <source>
        <dbReference type="EMBL" id="RKO87408.1"/>
    </source>
</evidence>
<keyword evidence="1" id="KW-0812">Transmembrane</keyword>
<organism evidence="2 3">
    <name type="scientific">Blyttiomyces helicus</name>
    <dbReference type="NCBI Taxonomy" id="388810"/>
    <lineage>
        <taxon>Eukaryota</taxon>
        <taxon>Fungi</taxon>
        <taxon>Fungi incertae sedis</taxon>
        <taxon>Chytridiomycota</taxon>
        <taxon>Chytridiomycota incertae sedis</taxon>
        <taxon>Chytridiomycetes</taxon>
        <taxon>Chytridiomycetes incertae sedis</taxon>
        <taxon>Blyttiomyces</taxon>
    </lineage>
</organism>
<dbReference type="SUPFAM" id="SSF50044">
    <property type="entry name" value="SH3-domain"/>
    <property type="match status" value="1"/>
</dbReference>